<dbReference type="InterPro" id="IPR043147">
    <property type="entry name" value="Penicillin_amidase_A-knob"/>
</dbReference>
<evidence type="ECO:0000256" key="3">
    <source>
        <dbReference type="ARBA" id="ARBA00023145"/>
    </source>
</evidence>
<evidence type="ECO:0000256" key="2">
    <source>
        <dbReference type="ARBA" id="ARBA00022801"/>
    </source>
</evidence>
<name>A0ABS3KRT0_9PROT</name>
<dbReference type="Gene3D" id="2.30.120.10">
    <property type="match status" value="1"/>
</dbReference>
<accession>A0ABS3KRT0</accession>
<evidence type="ECO:0000313" key="5">
    <source>
        <dbReference type="Proteomes" id="UP001518989"/>
    </source>
</evidence>
<dbReference type="InterPro" id="IPR002692">
    <property type="entry name" value="S45"/>
</dbReference>
<dbReference type="Gene3D" id="1.10.439.10">
    <property type="entry name" value="Penicillin Amidohydrolase, domain 1"/>
    <property type="match status" value="1"/>
</dbReference>
<comment type="caution">
    <text evidence="4">The sequence shown here is derived from an EMBL/GenBank/DDBJ whole genome shotgun (WGS) entry which is preliminary data.</text>
</comment>
<gene>
    <name evidence="4" type="ORF">IAI61_14140</name>
</gene>
<dbReference type="InterPro" id="IPR014395">
    <property type="entry name" value="Pen/GL7ACA/AHL_acylase"/>
</dbReference>
<dbReference type="CDD" id="cd03747">
    <property type="entry name" value="Ntn_PGA_like"/>
    <property type="match status" value="1"/>
</dbReference>
<dbReference type="Pfam" id="PF01804">
    <property type="entry name" value="Penicil_amidase"/>
    <property type="match status" value="1"/>
</dbReference>
<dbReference type="InterPro" id="IPR029055">
    <property type="entry name" value="Ntn_hydrolases_N"/>
</dbReference>
<sequence>MLDAATLRAALPDTRNPQALPGLDADVSVQRDEWGIPHIRAATAADAHFALGFVHAQDRLFQMELCRRRALGRAAEWLGAEAAGGDALCRRLGMEAACRRDYAALGGEARGMLDRYAAGVNAFLDSRPPLPVEYGLLGATPEPWEGWHSIAVMRRLGLLMGSVWFKLARILALPVVGAENAAKLRYDDGEDELLCIPPGATGARMAADLAALRPAIAALLDAMGPDETGGGSNNWAVGPARSATGRPVLAGDPHRAFEMPGMYAQHHLACDEWDAVGLTVPGVPAFPHFMHNGQVACCVTHAFVDIHDLFLERFEDGLCLFRDAREPVRSRTETLRVRGEADRVVTIHETRHGPVVAGDPASGAALVLRSVQFADTDLSFDCLPRMLRAASVPALFEATRGWGLIDHNLVAGDVAGRIGHRVRALVPRRPRLNGWFAVPGWTGEGEWDGYIPHEQMPEVIDPAGGSIVTANNRVVADGEPYLCTDCHPPYRAARIAELLAALPRFAVADAAAIHADVLSPHRALFQRRLRALPAPVAPEAAALRELLLNWDGRMDAGSTAATGYNALRRAMTGILARRSGLDAMASHPWAAVPPGVSAVGNLWWVLPRLLRDDDAAMLDGWSWDDVLLHALEEAATAPPLPWGEAHRPAFQHPLSTMFPQCAALLDPPGMPLGGDGDTVMAIGLLPAAGPAATYGALCRYVFDVGDWENCRWAVFHGASGQPGSPHYADQAPEWAACRMVPMRYDWAAIGRAASATQWLRAAPG</sequence>
<dbReference type="PANTHER" id="PTHR34218">
    <property type="entry name" value="PEPTIDASE S45 PENICILLIN AMIDASE"/>
    <property type="match status" value="1"/>
</dbReference>
<dbReference type="PIRSF" id="PIRSF001227">
    <property type="entry name" value="Pen_acylase"/>
    <property type="match status" value="1"/>
</dbReference>
<dbReference type="PANTHER" id="PTHR34218:SF4">
    <property type="entry name" value="ACYL-HOMOSERINE LACTONE ACYLASE QUIP"/>
    <property type="match status" value="1"/>
</dbReference>
<organism evidence="4 5">
    <name type="scientific">Roseomonas haemaphysalidis</name>
    <dbReference type="NCBI Taxonomy" id="2768162"/>
    <lineage>
        <taxon>Bacteria</taxon>
        <taxon>Pseudomonadati</taxon>
        <taxon>Pseudomonadota</taxon>
        <taxon>Alphaproteobacteria</taxon>
        <taxon>Acetobacterales</taxon>
        <taxon>Roseomonadaceae</taxon>
        <taxon>Roseomonas</taxon>
    </lineage>
</organism>
<dbReference type="Proteomes" id="UP001518989">
    <property type="component" value="Unassembled WGS sequence"/>
</dbReference>
<protein>
    <submittedName>
        <fullName evidence="4">Penicillin acylase family protein</fullName>
    </submittedName>
</protein>
<comment type="similarity">
    <text evidence="1">Belongs to the peptidase S45 family.</text>
</comment>
<dbReference type="InterPro" id="IPR043146">
    <property type="entry name" value="Penicillin_amidase_N_B-knob"/>
</dbReference>
<keyword evidence="3" id="KW-0865">Zymogen</keyword>
<dbReference type="EMBL" id="JACTNG010000007">
    <property type="protein sequence ID" value="MBO1080176.1"/>
    <property type="molecule type" value="Genomic_DNA"/>
</dbReference>
<dbReference type="Gene3D" id="1.10.1400.10">
    <property type="match status" value="1"/>
</dbReference>
<evidence type="ECO:0000256" key="1">
    <source>
        <dbReference type="ARBA" id="ARBA00006586"/>
    </source>
</evidence>
<evidence type="ECO:0000313" key="4">
    <source>
        <dbReference type="EMBL" id="MBO1080176.1"/>
    </source>
</evidence>
<dbReference type="Gene3D" id="1.10.10.2580">
    <property type="entry name" value="Penicillin Acylase III, Chain A, Domain 2"/>
    <property type="match status" value="1"/>
</dbReference>
<keyword evidence="2" id="KW-0378">Hydrolase</keyword>
<reference evidence="4 5" key="1">
    <citation type="submission" date="2020-09" db="EMBL/GenBank/DDBJ databases">
        <title>Roseomonas.</title>
        <authorList>
            <person name="Zhu W."/>
        </authorList>
    </citation>
    <scope>NUCLEOTIDE SEQUENCE [LARGE SCALE GENOMIC DNA]</scope>
    <source>
        <strain evidence="4 5">573</strain>
    </source>
</reference>
<proteinExistence type="inferred from homology"/>
<keyword evidence="5" id="KW-1185">Reference proteome</keyword>
<dbReference type="InterPro" id="IPR023343">
    <property type="entry name" value="Penicillin_amidase_dom1"/>
</dbReference>
<dbReference type="Gene3D" id="3.60.20.10">
    <property type="entry name" value="Glutamine Phosphoribosylpyrophosphate, subunit 1, domain 1"/>
    <property type="match status" value="1"/>
</dbReference>
<dbReference type="RefSeq" id="WP_207418004.1">
    <property type="nucleotide sequence ID" value="NZ_CP061177.1"/>
</dbReference>
<dbReference type="SUPFAM" id="SSF56235">
    <property type="entry name" value="N-terminal nucleophile aminohydrolases (Ntn hydrolases)"/>
    <property type="match status" value="1"/>
</dbReference>